<dbReference type="EMBL" id="MU266936">
    <property type="protein sequence ID" value="KAH7917792.1"/>
    <property type="molecule type" value="Genomic_DNA"/>
</dbReference>
<evidence type="ECO:0000313" key="1">
    <source>
        <dbReference type="EMBL" id="KAH7917792.1"/>
    </source>
</evidence>
<protein>
    <submittedName>
        <fullName evidence="1">Uncharacterized protein</fullName>
    </submittedName>
</protein>
<proteinExistence type="predicted"/>
<comment type="caution">
    <text evidence="1">The sequence shown here is derived from an EMBL/GenBank/DDBJ whole genome shotgun (WGS) entry which is preliminary data.</text>
</comment>
<gene>
    <name evidence="1" type="ORF">BV22DRAFT_928873</name>
</gene>
<evidence type="ECO:0000313" key="2">
    <source>
        <dbReference type="Proteomes" id="UP000790709"/>
    </source>
</evidence>
<dbReference type="Proteomes" id="UP000790709">
    <property type="component" value="Unassembled WGS sequence"/>
</dbReference>
<accession>A0ACB8AZD4</accession>
<organism evidence="1 2">
    <name type="scientific">Leucogyrophana mollusca</name>
    <dbReference type="NCBI Taxonomy" id="85980"/>
    <lineage>
        <taxon>Eukaryota</taxon>
        <taxon>Fungi</taxon>
        <taxon>Dikarya</taxon>
        <taxon>Basidiomycota</taxon>
        <taxon>Agaricomycotina</taxon>
        <taxon>Agaricomycetes</taxon>
        <taxon>Agaricomycetidae</taxon>
        <taxon>Boletales</taxon>
        <taxon>Boletales incertae sedis</taxon>
        <taxon>Leucogyrophana</taxon>
    </lineage>
</organism>
<sequence length="150" mass="16500">MYIFFVGRSQCVRRCIPGPLFTSSSAIQTALDQSTRMLWYSTNSVLALSLIFEESVTRKSNRRARQKNSLWIGEHVSSYLLTRTTHKDSTLGLTGKSAIVCLALLSPYCEAEPQSLPVIVILSSLTPSTVPCNHRTAIMMIIDPPAIAPG</sequence>
<reference evidence="1" key="1">
    <citation type="journal article" date="2021" name="New Phytol.">
        <title>Evolutionary innovations through gain and loss of genes in the ectomycorrhizal Boletales.</title>
        <authorList>
            <person name="Wu G."/>
            <person name="Miyauchi S."/>
            <person name="Morin E."/>
            <person name="Kuo A."/>
            <person name="Drula E."/>
            <person name="Varga T."/>
            <person name="Kohler A."/>
            <person name="Feng B."/>
            <person name="Cao Y."/>
            <person name="Lipzen A."/>
            <person name="Daum C."/>
            <person name="Hundley H."/>
            <person name="Pangilinan J."/>
            <person name="Johnson J."/>
            <person name="Barry K."/>
            <person name="LaButti K."/>
            <person name="Ng V."/>
            <person name="Ahrendt S."/>
            <person name="Min B."/>
            <person name="Choi I.G."/>
            <person name="Park H."/>
            <person name="Plett J.M."/>
            <person name="Magnuson J."/>
            <person name="Spatafora J.W."/>
            <person name="Nagy L.G."/>
            <person name="Henrissat B."/>
            <person name="Grigoriev I.V."/>
            <person name="Yang Z.L."/>
            <person name="Xu J."/>
            <person name="Martin F.M."/>
        </authorList>
    </citation>
    <scope>NUCLEOTIDE SEQUENCE</scope>
    <source>
        <strain evidence="1">KUC20120723A-06</strain>
    </source>
</reference>
<name>A0ACB8AZD4_9AGAM</name>
<keyword evidence="2" id="KW-1185">Reference proteome</keyword>